<dbReference type="GO" id="GO:0035556">
    <property type="term" value="P:intracellular signal transduction"/>
    <property type="evidence" value="ECO:0007669"/>
    <property type="project" value="InterPro"/>
</dbReference>
<dbReference type="InterPro" id="IPR029787">
    <property type="entry name" value="Nucleotide_cyclase"/>
</dbReference>
<evidence type="ECO:0000256" key="1">
    <source>
        <dbReference type="ARBA" id="ARBA00004141"/>
    </source>
</evidence>
<reference evidence="9" key="1">
    <citation type="submission" date="2021-09" db="EMBL/GenBank/DDBJ databases">
        <authorList>
            <consortium name="AG Swart"/>
            <person name="Singh M."/>
            <person name="Singh A."/>
            <person name="Seah K."/>
            <person name="Emmerich C."/>
        </authorList>
    </citation>
    <scope>NUCLEOTIDE SEQUENCE</scope>
    <source>
        <strain evidence="9">ATCC30299</strain>
    </source>
</reference>
<dbReference type="SUPFAM" id="SSF56784">
    <property type="entry name" value="HAD-like"/>
    <property type="match status" value="1"/>
</dbReference>
<dbReference type="Gene3D" id="3.30.70.1230">
    <property type="entry name" value="Nucleotide cyclase"/>
    <property type="match status" value="2"/>
</dbReference>
<feature type="domain" description="Guanylate cyclase" evidence="8">
    <location>
        <begin position="1893"/>
        <end position="2023"/>
    </location>
</feature>
<dbReference type="InterPro" id="IPR023298">
    <property type="entry name" value="ATPase_P-typ_TM_dom_sf"/>
</dbReference>
<dbReference type="PANTHER" id="PTHR24092">
    <property type="entry name" value="PROBABLE PHOSPHOLIPID-TRANSPORTING ATPASE"/>
    <property type="match status" value="1"/>
</dbReference>
<dbReference type="GO" id="GO:0005886">
    <property type="term" value="C:plasma membrane"/>
    <property type="evidence" value="ECO:0007669"/>
    <property type="project" value="TreeGrafter"/>
</dbReference>
<feature type="transmembrane region" description="Helical" evidence="7">
    <location>
        <begin position="898"/>
        <end position="917"/>
    </location>
</feature>
<keyword evidence="4" id="KW-0460">Magnesium</keyword>
<dbReference type="PROSITE" id="PS00154">
    <property type="entry name" value="ATPASE_E1_E2"/>
    <property type="match status" value="1"/>
</dbReference>
<feature type="transmembrane region" description="Helical" evidence="7">
    <location>
        <begin position="1744"/>
        <end position="1766"/>
    </location>
</feature>
<dbReference type="InterPro" id="IPR023214">
    <property type="entry name" value="HAD_sf"/>
</dbReference>
<evidence type="ECO:0000259" key="8">
    <source>
        <dbReference type="PROSITE" id="PS50125"/>
    </source>
</evidence>
<dbReference type="SMART" id="SM00044">
    <property type="entry name" value="CYCc"/>
    <property type="match status" value="2"/>
</dbReference>
<feature type="transmembrane region" description="Helical" evidence="7">
    <location>
        <begin position="1041"/>
        <end position="1060"/>
    </location>
</feature>
<dbReference type="SFLD" id="SFLDG00002">
    <property type="entry name" value="C1.7:_P-type_atpase_like"/>
    <property type="match status" value="1"/>
</dbReference>
<keyword evidence="5 7" id="KW-1133">Transmembrane helix</keyword>
<keyword evidence="3" id="KW-0479">Metal-binding</keyword>
<accession>A0AAU9IF23</accession>
<dbReference type="GO" id="GO:0046872">
    <property type="term" value="F:metal ion binding"/>
    <property type="evidence" value="ECO:0007669"/>
    <property type="project" value="UniProtKB-KW"/>
</dbReference>
<evidence type="ECO:0000256" key="4">
    <source>
        <dbReference type="ARBA" id="ARBA00022842"/>
    </source>
</evidence>
<dbReference type="InterPro" id="IPR001054">
    <property type="entry name" value="A/G_cyclase"/>
</dbReference>
<evidence type="ECO:0000313" key="9">
    <source>
        <dbReference type="EMBL" id="CAG9312072.1"/>
    </source>
</evidence>
<feature type="transmembrane region" description="Helical" evidence="7">
    <location>
        <begin position="1292"/>
        <end position="1307"/>
    </location>
</feature>
<dbReference type="PANTHER" id="PTHR24092:SF218">
    <property type="entry name" value="PHOSPHOLIPID-TRANSPORTING ATPASE"/>
    <property type="match status" value="1"/>
</dbReference>
<dbReference type="Gene3D" id="1.20.1110.10">
    <property type="entry name" value="Calcium-transporting ATPase, transmembrane domain"/>
    <property type="match status" value="1"/>
</dbReference>
<protein>
    <recommendedName>
        <fullName evidence="8">Guanylate cyclase domain-containing protein</fullName>
    </recommendedName>
</protein>
<feature type="transmembrane region" description="Helical" evidence="7">
    <location>
        <begin position="1719"/>
        <end position="1737"/>
    </location>
</feature>
<dbReference type="GO" id="GO:0009190">
    <property type="term" value="P:cyclic nucleotide biosynthetic process"/>
    <property type="evidence" value="ECO:0007669"/>
    <property type="project" value="InterPro"/>
</dbReference>
<feature type="domain" description="Guanylate cyclase" evidence="8">
    <location>
        <begin position="1392"/>
        <end position="1528"/>
    </location>
</feature>
<evidence type="ECO:0000256" key="7">
    <source>
        <dbReference type="SAM" id="Phobius"/>
    </source>
</evidence>
<gene>
    <name evidence="9" type="ORF">BSTOLATCC_MIC5327</name>
</gene>
<keyword evidence="6 7" id="KW-0472">Membrane</keyword>
<feature type="transmembrane region" description="Helical" evidence="7">
    <location>
        <begin position="1080"/>
        <end position="1100"/>
    </location>
</feature>
<dbReference type="SUPFAM" id="SSF55073">
    <property type="entry name" value="Nucleotide cyclase"/>
    <property type="match status" value="2"/>
</dbReference>
<keyword evidence="10" id="KW-1185">Reference proteome</keyword>
<dbReference type="Pfam" id="PF16212">
    <property type="entry name" value="PhoLip_ATPase_C"/>
    <property type="match status" value="1"/>
</dbReference>
<dbReference type="SUPFAM" id="SSF81653">
    <property type="entry name" value="Calcium ATPase, transduction domain A"/>
    <property type="match status" value="1"/>
</dbReference>
<feature type="transmembrane region" description="Helical" evidence="7">
    <location>
        <begin position="923"/>
        <end position="942"/>
    </location>
</feature>
<dbReference type="Gene3D" id="3.40.50.1000">
    <property type="entry name" value="HAD superfamily/HAD-like"/>
    <property type="match status" value="2"/>
</dbReference>
<dbReference type="Pfam" id="PF00211">
    <property type="entry name" value="Guanylate_cyc"/>
    <property type="match status" value="2"/>
</dbReference>
<dbReference type="EMBL" id="CAJZBQ010000005">
    <property type="protein sequence ID" value="CAG9312072.1"/>
    <property type="molecule type" value="Genomic_DNA"/>
</dbReference>
<dbReference type="PROSITE" id="PS50125">
    <property type="entry name" value="GUANYLATE_CYCLASE_2"/>
    <property type="match status" value="2"/>
</dbReference>
<feature type="transmembrane region" description="Helical" evidence="7">
    <location>
        <begin position="1824"/>
        <end position="1841"/>
    </location>
</feature>
<dbReference type="InterPro" id="IPR032630">
    <property type="entry name" value="P_typ_ATPase_c"/>
</dbReference>
<evidence type="ECO:0000256" key="2">
    <source>
        <dbReference type="ARBA" id="ARBA00022692"/>
    </source>
</evidence>
<feature type="transmembrane region" description="Helical" evidence="7">
    <location>
        <begin position="1242"/>
        <end position="1261"/>
    </location>
</feature>
<feature type="transmembrane region" description="Helical" evidence="7">
    <location>
        <begin position="1267"/>
        <end position="1285"/>
    </location>
</feature>
<dbReference type="SFLD" id="SFLDF00027">
    <property type="entry name" value="p-type_atpase"/>
    <property type="match status" value="1"/>
</dbReference>
<dbReference type="Proteomes" id="UP001162131">
    <property type="component" value="Unassembled WGS sequence"/>
</dbReference>
<evidence type="ECO:0000256" key="6">
    <source>
        <dbReference type="ARBA" id="ARBA00023136"/>
    </source>
</evidence>
<evidence type="ECO:0000313" key="10">
    <source>
        <dbReference type="Proteomes" id="UP001162131"/>
    </source>
</evidence>
<dbReference type="InterPro" id="IPR018303">
    <property type="entry name" value="ATPase_P-typ_P_site"/>
</dbReference>
<comment type="subcellular location">
    <subcellularLocation>
        <location evidence="1">Membrane</location>
        <topology evidence="1">Multi-pass membrane protein</topology>
    </subcellularLocation>
</comment>
<dbReference type="SFLD" id="SFLDS00003">
    <property type="entry name" value="Haloacid_Dehalogenase"/>
    <property type="match status" value="1"/>
</dbReference>
<feature type="transmembrane region" description="Helical" evidence="7">
    <location>
        <begin position="1313"/>
        <end position="1337"/>
    </location>
</feature>
<feature type="transmembrane region" description="Helical" evidence="7">
    <location>
        <begin position="1800"/>
        <end position="1818"/>
    </location>
</feature>
<feature type="transmembrane region" description="Helical" evidence="7">
    <location>
        <begin position="800"/>
        <end position="817"/>
    </location>
</feature>
<dbReference type="GO" id="GO:0140326">
    <property type="term" value="F:ATPase-coupled intramembrane lipid transporter activity"/>
    <property type="evidence" value="ECO:0007669"/>
    <property type="project" value="TreeGrafter"/>
</dbReference>
<dbReference type="InterPro" id="IPR032631">
    <property type="entry name" value="P-type_ATPase_N"/>
</dbReference>
<comment type="caution">
    <text evidence="9">The sequence shown here is derived from an EMBL/GenBank/DDBJ whole genome shotgun (WGS) entry which is preliminary data.</text>
</comment>
<feature type="transmembrane region" description="Helical" evidence="7">
    <location>
        <begin position="980"/>
        <end position="999"/>
    </location>
</feature>
<dbReference type="PRINTS" id="PR00119">
    <property type="entry name" value="CATATPASE"/>
</dbReference>
<feature type="transmembrane region" description="Helical" evidence="7">
    <location>
        <begin position="1183"/>
        <end position="1200"/>
    </location>
</feature>
<feature type="transmembrane region" description="Helical" evidence="7">
    <location>
        <begin position="1682"/>
        <end position="1707"/>
    </location>
</feature>
<name>A0AAU9IF23_9CILI</name>
<organism evidence="9 10">
    <name type="scientific">Blepharisma stoltei</name>
    <dbReference type="NCBI Taxonomy" id="1481888"/>
    <lineage>
        <taxon>Eukaryota</taxon>
        <taxon>Sar</taxon>
        <taxon>Alveolata</taxon>
        <taxon>Ciliophora</taxon>
        <taxon>Postciliodesmatophora</taxon>
        <taxon>Heterotrichea</taxon>
        <taxon>Heterotrichida</taxon>
        <taxon>Blepharismidae</taxon>
        <taxon>Blepharisma</taxon>
    </lineage>
</organism>
<dbReference type="SUPFAM" id="SSF81665">
    <property type="entry name" value="Calcium ATPase, transmembrane domain M"/>
    <property type="match status" value="1"/>
</dbReference>
<dbReference type="Pfam" id="PF16209">
    <property type="entry name" value="PhoLip_ATPase_N"/>
    <property type="match status" value="1"/>
</dbReference>
<feature type="transmembrane region" description="Helical" evidence="7">
    <location>
        <begin position="1011"/>
        <end position="1034"/>
    </location>
</feature>
<sequence length="2074" mass="237057">MPNPNSNTRDKPKEFRTIHLLNCNFSTHWSRNNEITTARYNFWNFIPKNVFEQFHQLWYSWFLVVMIIDLSYSHSLESSLTDVLPFCIILLIRIIADGIHDLRRHKFDNEINNREYQVLTNDGDIIKLNKHICVGDVIILHKDQKAPADMIAICTWENKTKFYVDVTDIIGEVQYDIKKPVKETKIVIKSQDLNENITELNKLNVVIKVPESPSFKFWGSIRLKTSPKPNSLNEINYIKSGSKLLEIDWIIGVVVYTNREIKKFKRRYAHLSLLEKKINKIVFYILILTILLTFIAVMVNIFDFGLKYSDNTWSLLMNTILLFRRLTPPSLLISMKLIQFFFTHGVSKNNPGIKFNSLKVSEELGQVEYILTDKTGTLTSNEVELPICIMDGETYIRDKPMLDTEPTPHLETEREMMADTYNYKSFFDLRSELLSYKDEYPLAYYFVMCMGVCHQSWTTGQMCCNTWSMEDKTMIDTSSSLGLEIIGATKEKATLTLFNQEIMLDIITLKGYSEKMQKSRIIVKDNFKGETILYVKGTKAEMLRSFNVSAKFKHYIESNGYESQLSGKKTVFLGYRILSDPELEEFKYEYNIAKISPVNSEGKIEDIFFNLENGLIFLGILGLEDKVLEETKETVTALTNAGIKIWMVSGDSEDNSFCAGVAAKIFDPDSKIVRLSDFSTELDCKLEMITQIRKNFLTSQTEEHMHLKTDHCQVSPEDSFASLSYDKYDKLNSKRSTHLTQMSTLPSERKHRVPIVAQIAPENLETPIFSLPIYDITNFTLCIDRSGLEFGLRSEENRKYFAALLCAAQSVCFYSFLPSDKAKIAKFLRLNFSYNPIFLAIGDSQCDVGMIQKAHVGVGIKGTRTAYSGHISIENFALLKELLLCHGHWFYIRAAKMVLMMYFTNFLLAWVMFWYTVTGHSSSYLLFGEGLIGCYLFVFTLIPKIAVGMWDKDLNKEQIFKYPQVYSTLLQNTLLSRWQFLSIFGLSLINSLVIFLPIYTVEIVNGDGFTLSLYGLEWTIYIAMTSTTLVTTLIEASSFTIWTFISQFLSIGFLAFVVNLSSINENDSRYGTIDELNESVLLTLYIIMGQLGISAISYGIKAWSMLFLPSLADYVNATESNLIVKVKSKIETFQNNLQAIYKKTKNSRENRSSFGINGITLKFTSMSREAQYMDEIKANNIKAYRLMIASLYLLLIDFLIDSYFEVDNPQDYLPFMVSSVIIYFILIIVLFTEYFQIYLKSIIVFTRLFNIITIIIAKAVYGAFDPIIFTNWAPLFLIGISFLWIEMVSSTILSSIIITILVSYEFFDKLDYSDAVVCCLEFIILYISLIIVSSLIGHSIENWNRKRYVLLKKVEIEVDKSLQVLNVVLPAFVRKRVKDGCRYIAEDQGVVTVLFCEICDFEQIVSDYPHTELSYFIDDIFKKFDAVCESTGMTKIETVGKVYMACGGLNDSELEISPVFREVSHSRRAIEMGLGLISAAKKVRLRKEKQLQVKIGIHTGPVVAGVVGFHKPQFSLVGDTVNTASRMASTITVPDTVQISKATYKHLDERNGLQFSKQTVKAKGKGDMKTFHVKLGEAVSSRPRSRARNNLTIPVKKLSNAGSSACIIKRSSSDFKCFTPMSAARKQSSVMPEFIEAMDATDLFVRTETKVIEPIKIFSTMFYEDEKEKEIREHMIESNHSILFYGLLCFVICNAFMAIIEIIHSAWLGDAGMRAHLDLAFYLIEALVYGTLLAFLYKFHNSKIYAWTLEICYILSLIWSIVTNIALNDPSSEIIKEIYILFMILISSQCSFMFFKSTFLFSIVLSLLYVISLIAIDVNYLRHHVLFSVSFVTVIICTTYSREKDLRIFYTLEDYANNELRKTEDLLTQMMPPHVYHNLKEEVANTDTFTDVTILYADIVGFTAWSSNHNASEVVGMLSEMYTRFDKKCVENNVYKVHTIGDCYVAIGLMGNDNRDPANECLNMINFAQSLQEIIGIVNEELFLTLGMRIGMHTGKIIGGIAGTNIVRYDIYGDDVLVANKMESNGVAGSINISEVTKEIIENYKPGMFNFTFNKEVEVDTIKRTVKSYFINLK</sequence>
<dbReference type="InterPro" id="IPR044492">
    <property type="entry name" value="P_typ_ATPase_HD_dom"/>
</dbReference>
<dbReference type="CDD" id="cd07302">
    <property type="entry name" value="CHD"/>
    <property type="match status" value="2"/>
</dbReference>
<dbReference type="GO" id="GO:0045332">
    <property type="term" value="P:phospholipid translocation"/>
    <property type="evidence" value="ECO:0007669"/>
    <property type="project" value="TreeGrafter"/>
</dbReference>
<dbReference type="InterPro" id="IPR036412">
    <property type="entry name" value="HAD-like_sf"/>
</dbReference>
<dbReference type="Gene3D" id="2.70.150.10">
    <property type="entry name" value="Calcium-transporting ATPase, cytoplasmic transduction domain A"/>
    <property type="match status" value="1"/>
</dbReference>
<feature type="transmembrane region" description="Helical" evidence="7">
    <location>
        <begin position="1212"/>
        <end position="1235"/>
    </location>
</feature>
<proteinExistence type="predicted"/>
<dbReference type="InterPro" id="IPR008250">
    <property type="entry name" value="ATPase_P-typ_transduc_dom_A_sf"/>
</dbReference>
<evidence type="ECO:0000256" key="3">
    <source>
        <dbReference type="ARBA" id="ARBA00022723"/>
    </source>
</evidence>
<feature type="transmembrane region" description="Helical" evidence="7">
    <location>
        <begin position="281"/>
        <end position="302"/>
    </location>
</feature>
<keyword evidence="2 7" id="KW-0812">Transmembrane</keyword>
<evidence type="ECO:0000256" key="5">
    <source>
        <dbReference type="ARBA" id="ARBA00022989"/>
    </source>
</evidence>